<sequence length="155" mass="17743">MDKQIFQRVRRSLGVCAAVLALTACSAATTPWYEGSWQVSDTRFPAVSAMSAEQAEDWLGQSVLYTPDYAEYAGERCEQPSYSEAELDQREFYTLYRVRFEQLDIEGPMVTLLHVSCDNDWQTPATTFIKVNETRGYMTWDGVFFELIKRPAPRA</sequence>
<evidence type="ECO:0008006" key="6">
    <source>
        <dbReference type="Google" id="ProtNLM"/>
    </source>
</evidence>
<dbReference type="OrthoDB" id="6164633at2"/>
<dbReference type="PROSITE" id="PS51257">
    <property type="entry name" value="PROKAR_LIPOPROTEIN"/>
    <property type="match status" value="1"/>
</dbReference>
<dbReference type="Proteomes" id="UP000287865">
    <property type="component" value="Unassembled WGS sequence"/>
</dbReference>
<dbReference type="Proteomes" id="UP000249203">
    <property type="component" value="Unassembled WGS sequence"/>
</dbReference>
<accession>A0A327X2D9</accession>
<keyword evidence="5" id="KW-1185">Reference proteome</keyword>
<evidence type="ECO:0000313" key="2">
    <source>
        <dbReference type="EMBL" id="RAK00578.1"/>
    </source>
</evidence>
<evidence type="ECO:0000256" key="1">
    <source>
        <dbReference type="SAM" id="SignalP"/>
    </source>
</evidence>
<feature type="signal peptide" evidence="1">
    <location>
        <begin position="1"/>
        <end position="27"/>
    </location>
</feature>
<organism evidence="2 4">
    <name type="scientific">Aliidiomarina maris</name>
    <dbReference type="NCBI Taxonomy" id="531312"/>
    <lineage>
        <taxon>Bacteria</taxon>
        <taxon>Pseudomonadati</taxon>
        <taxon>Pseudomonadota</taxon>
        <taxon>Gammaproteobacteria</taxon>
        <taxon>Alteromonadales</taxon>
        <taxon>Idiomarinaceae</taxon>
        <taxon>Aliidiomarina</taxon>
    </lineage>
</organism>
<feature type="chain" id="PRO_5016353600" description="Lipoprotein" evidence="1">
    <location>
        <begin position="28"/>
        <end position="155"/>
    </location>
</feature>
<evidence type="ECO:0000313" key="3">
    <source>
        <dbReference type="EMBL" id="RUO27408.1"/>
    </source>
</evidence>
<dbReference type="EMBL" id="PIPK01000003">
    <property type="protein sequence ID" value="RUO27408.1"/>
    <property type="molecule type" value="Genomic_DNA"/>
</dbReference>
<dbReference type="AlphaFoldDB" id="A0A327X2D9"/>
<reference evidence="2 4" key="2">
    <citation type="submission" date="2018-06" db="EMBL/GenBank/DDBJ databases">
        <title>Genomic Encyclopedia of Type Strains, Phase III (KMG-III): the genomes of soil and plant-associated and newly described type strains.</title>
        <authorList>
            <person name="Whitman W."/>
        </authorList>
    </citation>
    <scope>NUCLEOTIDE SEQUENCE [LARGE SCALE GENOMIC DNA]</scope>
    <source>
        <strain evidence="2 4">CGMCC 1.15366</strain>
    </source>
</reference>
<keyword evidence="1" id="KW-0732">Signal</keyword>
<protein>
    <recommendedName>
        <fullName evidence="6">Lipoprotein</fullName>
    </recommendedName>
</protein>
<name>A0A327X2D9_9GAMM</name>
<dbReference type="EMBL" id="QLMD01000002">
    <property type="protein sequence ID" value="RAK00578.1"/>
    <property type="molecule type" value="Genomic_DNA"/>
</dbReference>
<comment type="caution">
    <text evidence="2">The sequence shown here is derived from an EMBL/GenBank/DDBJ whole genome shotgun (WGS) entry which is preliminary data.</text>
</comment>
<evidence type="ECO:0000313" key="4">
    <source>
        <dbReference type="Proteomes" id="UP000249203"/>
    </source>
</evidence>
<evidence type="ECO:0000313" key="5">
    <source>
        <dbReference type="Proteomes" id="UP000287865"/>
    </source>
</evidence>
<dbReference type="RefSeq" id="WP_111568379.1">
    <property type="nucleotide sequence ID" value="NZ_PIPK01000003.1"/>
</dbReference>
<proteinExistence type="predicted"/>
<reference evidence="3 5" key="1">
    <citation type="journal article" date="2018" name="Front. Microbiol.">
        <title>Genome-Based Analysis Reveals the Taxonomy and Diversity of the Family Idiomarinaceae.</title>
        <authorList>
            <person name="Liu Y."/>
            <person name="Lai Q."/>
            <person name="Shao Z."/>
        </authorList>
    </citation>
    <scope>NUCLEOTIDE SEQUENCE [LARGE SCALE GENOMIC DNA]</scope>
    <source>
        <strain evidence="3 5">CF12-14</strain>
    </source>
</reference>
<gene>
    <name evidence="2" type="ORF">B0I24_1023</name>
    <name evidence="3" type="ORF">CWE07_05560</name>
</gene>